<accession>A0A1G1VNM1</accession>
<evidence type="ECO:0000313" key="2">
    <source>
        <dbReference type="Proteomes" id="UP000177324"/>
    </source>
</evidence>
<dbReference type="AlphaFoldDB" id="A0A1G1VNM1"/>
<sequence length="283" mass="31177">MTDEIIDGAKEDIGRVEHPMRVLSDEELRESTQQALAEVATLEAAAIDPRRWEISPETAKAVKMISKLSAPGTYPRPFKPDRYQQFSWAAGLDRIADDAAACLGMVLAGRVTGNDFSAFKTVDRLDFNNPELNALKPRVRQAIIDSRIKFVYVGRSDEAAAIARVVNHPKAFIPASAVEIVTSPEIDNTLDQIRFLSEYFQRSGLNRGDIVTMVDFPPRLVRIMRMSEQSQPIPKGIELALFPVATPEAKTSGLPALEIRGAVGYYATTGQAALQSYPYKIGP</sequence>
<dbReference type="EMBL" id="MHCH01000036">
    <property type="protein sequence ID" value="OGY16996.1"/>
    <property type="molecule type" value="Genomic_DNA"/>
</dbReference>
<comment type="caution">
    <text evidence="1">The sequence shown here is derived from an EMBL/GenBank/DDBJ whole genome shotgun (WGS) entry which is preliminary data.</text>
</comment>
<organism evidence="1 2">
    <name type="scientific">Candidatus Chisholmbacteria bacterium RIFCSPHIGHO2_01_FULL_48_12</name>
    <dbReference type="NCBI Taxonomy" id="1797589"/>
    <lineage>
        <taxon>Bacteria</taxon>
        <taxon>Candidatus Chisholmiibacteriota</taxon>
    </lineage>
</organism>
<proteinExistence type="predicted"/>
<reference evidence="1 2" key="1">
    <citation type="journal article" date="2016" name="Nat. Commun.">
        <title>Thousands of microbial genomes shed light on interconnected biogeochemical processes in an aquifer system.</title>
        <authorList>
            <person name="Anantharaman K."/>
            <person name="Brown C.T."/>
            <person name="Hug L.A."/>
            <person name="Sharon I."/>
            <person name="Castelle C.J."/>
            <person name="Probst A.J."/>
            <person name="Thomas B.C."/>
            <person name="Singh A."/>
            <person name="Wilkins M.J."/>
            <person name="Karaoz U."/>
            <person name="Brodie E.L."/>
            <person name="Williams K.H."/>
            <person name="Hubbard S.S."/>
            <person name="Banfield J.F."/>
        </authorList>
    </citation>
    <scope>NUCLEOTIDE SEQUENCE [LARGE SCALE GENOMIC DNA]</scope>
</reference>
<name>A0A1G1VNM1_9BACT</name>
<evidence type="ECO:0000313" key="1">
    <source>
        <dbReference type="EMBL" id="OGY16996.1"/>
    </source>
</evidence>
<dbReference type="Proteomes" id="UP000177324">
    <property type="component" value="Unassembled WGS sequence"/>
</dbReference>
<dbReference type="STRING" id="1797589.A2784_04120"/>
<protein>
    <submittedName>
        <fullName evidence="1">Uncharacterized protein</fullName>
    </submittedName>
</protein>
<gene>
    <name evidence="1" type="ORF">A2784_04120</name>
</gene>